<dbReference type="AlphaFoldDB" id="A0ABD6EW48"/>
<feature type="transmembrane region" description="Helical" evidence="1">
    <location>
        <begin position="12"/>
        <end position="31"/>
    </location>
</feature>
<protein>
    <submittedName>
        <fullName evidence="2">Uncharacterized protein</fullName>
    </submittedName>
</protein>
<evidence type="ECO:0000313" key="3">
    <source>
        <dbReference type="Proteomes" id="UP001608902"/>
    </source>
</evidence>
<keyword evidence="1" id="KW-0472">Membrane</keyword>
<name>A0ABD6EW48_9BILA</name>
<dbReference type="EMBL" id="JBGFUD010007305">
    <property type="protein sequence ID" value="MFH4981484.1"/>
    <property type="molecule type" value="Genomic_DNA"/>
</dbReference>
<evidence type="ECO:0000313" key="2">
    <source>
        <dbReference type="EMBL" id="MFH4981484.1"/>
    </source>
</evidence>
<comment type="caution">
    <text evidence="2">The sequence shown here is derived from an EMBL/GenBank/DDBJ whole genome shotgun (WGS) entry which is preliminary data.</text>
</comment>
<keyword evidence="1" id="KW-0812">Transmembrane</keyword>
<evidence type="ECO:0000256" key="1">
    <source>
        <dbReference type="SAM" id="Phobius"/>
    </source>
</evidence>
<keyword evidence="1" id="KW-1133">Transmembrane helix</keyword>
<organism evidence="2 3">
    <name type="scientific">Gnathostoma spinigerum</name>
    <dbReference type="NCBI Taxonomy" id="75299"/>
    <lineage>
        <taxon>Eukaryota</taxon>
        <taxon>Metazoa</taxon>
        <taxon>Ecdysozoa</taxon>
        <taxon>Nematoda</taxon>
        <taxon>Chromadorea</taxon>
        <taxon>Rhabditida</taxon>
        <taxon>Spirurina</taxon>
        <taxon>Gnathostomatomorpha</taxon>
        <taxon>Gnathostomatoidea</taxon>
        <taxon>Gnathostomatidae</taxon>
        <taxon>Gnathostoma</taxon>
    </lineage>
</organism>
<sequence length="87" mass="10305">MCLVISDKNFGMQGMLIIYTTLLTINALPLLQEERDNDVFEDVQNDDDFPVRKREIEEEEFVKPPDRLAFMLALPRSDRKYTDFFEN</sequence>
<keyword evidence="3" id="KW-1185">Reference proteome</keyword>
<dbReference type="Proteomes" id="UP001608902">
    <property type="component" value="Unassembled WGS sequence"/>
</dbReference>
<proteinExistence type="predicted"/>
<accession>A0ABD6EW48</accession>
<reference evidence="2 3" key="1">
    <citation type="submission" date="2024-08" db="EMBL/GenBank/DDBJ databases">
        <title>Gnathostoma spinigerum genome.</title>
        <authorList>
            <person name="Gonzalez-Bertolin B."/>
            <person name="Monzon S."/>
            <person name="Zaballos A."/>
            <person name="Jimenez P."/>
            <person name="Dekumyoy P."/>
            <person name="Varona S."/>
            <person name="Cuesta I."/>
            <person name="Sumanam S."/>
            <person name="Adisakwattana P."/>
            <person name="Gasser R.B."/>
            <person name="Hernandez-Gonzalez A."/>
            <person name="Young N.D."/>
            <person name="Perteguer M.J."/>
        </authorList>
    </citation>
    <scope>NUCLEOTIDE SEQUENCE [LARGE SCALE GENOMIC DNA]</scope>
    <source>
        <strain evidence="2">AL3</strain>
        <tissue evidence="2">Liver</tissue>
    </source>
</reference>
<gene>
    <name evidence="2" type="ORF">AB6A40_008193</name>
</gene>